<feature type="compositionally biased region" description="Basic and acidic residues" evidence="1">
    <location>
        <begin position="11"/>
        <end position="27"/>
    </location>
</feature>
<reference evidence="3" key="1">
    <citation type="journal article" date="2013" name="Nature">
        <title>Draft genome of the wheat A-genome progenitor Triticum urartu.</title>
        <authorList>
            <person name="Ling H.Q."/>
            <person name="Zhao S."/>
            <person name="Liu D."/>
            <person name="Wang J."/>
            <person name="Sun H."/>
            <person name="Zhang C."/>
            <person name="Fan H."/>
            <person name="Li D."/>
            <person name="Dong L."/>
            <person name="Tao Y."/>
            <person name="Gao C."/>
            <person name="Wu H."/>
            <person name="Li Y."/>
            <person name="Cui Y."/>
            <person name="Guo X."/>
            <person name="Zheng S."/>
            <person name="Wang B."/>
            <person name="Yu K."/>
            <person name="Liang Q."/>
            <person name="Yang W."/>
            <person name="Lou X."/>
            <person name="Chen J."/>
            <person name="Feng M."/>
            <person name="Jian J."/>
            <person name="Zhang X."/>
            <person name="Luo G."/>
            <person name="Jiang Y."/>
            <person name="Liu J."/>
            <person name="Wang Z."/>
            <person name="Sha Y."/>
            <person name="Zhang B."/>
            <person name="Wu H."/>
            <person name="Tang D."/>
            <person name="Shen Q."/>
            <person name="Xue P."/>
            <person name="Zou S."/>
            <person name="Wang X."/>
            <person name="Liu X."/>
            <person name="Wang F."/>
            <person name="Yang Y."/>
            <person name="An X."/>
            <person name="Dong Z."/>
            <person name="Zhang K."/>
            <person name="Zhang X."/>
            <person name="Luo M.C."/>
            <person name="Dvorak J."/>
            <person name="Tong Y."/>
            <person name="Wang J."/>
            <person name="Yang H."/>
            <person name="Li Z."/>
            <person name="Wang D."/>
            <person name="Zhang A."/>
            <person name="Wang J."/>
        </authorList>
    </citation>
    <scope>NUCLEOTIDE SEQUENCE</scope>
    <source>
        <strain evidence="3">cv. G1812</strain>
    </source>
</reference>
<protein>
    <submittedName>
        <fullName evidence="2">Uncharacterized protein</fullName>
    </submittedName>
</protein>
<sequence>MLTRLRRKRAAPHEAGRYSHHTEHHSETPPLQTPWPQSLDLAIPHEERLTGRGSNKQWLRVHSVPAGGRRQGPNPRDVARMRSSGSDLHDSSHREQSGQEEGGRAGREGAGAGGGGTPAATAGRPEATSDDGEGR</sequence>
<evidence type="ECO:0000256" key="1">
    <source>
        <dbReference type="SAM" id="MobiDB-lite"/>
    </source>
</evidence>
<dbReference type="AlphaFoldDB" id="A0A8R7UV94"/>
<accession>A0A8R7UV94</accession>
<dbReference type="Gramene" id="TuG1812G0600002684.01.T01">
    <property type="protein sequence ID" value="TuG1812G0600002684.01.T01.cds389895"/>
    <property type="gene ID" value="TuG1812G0600002684.01"/>
</dbReference>
<feature type="compositionally biased region" description="Basic residues" evidence="1">
    <location>
        <begin position="1"/>
        <end position="10"/>
    </location>
</feature>
<reference evidence="2" key="3">
    <citation type="submission" date="2022-06" db="UniProtKB">
        <authorList>
            <consortium name="EnsemblPlants"/>
        </authorList>
    </citation>
    <scope>IDENTIFICATION</scope>
</reference>
<dbReference type="EnsemblPlants" id="TuG1812G0600002684.01.T01">
    <property type="protein sequence ID" value="TuG1812G0600002684.01.T01.cds389895"/>
    <property type="gene ID" value="TuG1812G0600002684.01"/>
</dbReference>
<feature type="compositionally biased region" description="Basic and acidic residues" evidence="1">
    <location>
        <begin position="87"/>
        <end position="107"/>
    </location>
</feature>
<dbReference type="Proteomes" id="UP000015106">
    <property type="component" value="Chromosome 6"/>
</dbReference>
<evidence type="ECO:0000313" key="2">
    <source>
        <dbReference type="EnsemblPlants" id="TuG1812G0600002684.01.T01.cds389895"/>
    </source>
</evidence>
<name>A0A8R7UV94_TRIUA</name>
<reference evidence="2" key="2">
    <citation type="submission" date="2018-03" db="EMBL/GenBank/DDBJ databases">
        <title>The Triticum urartu genome reveals the dynamic nature of wheat genome evolution.</title>
        <authorList>
            <person name="Ling H."/>
            <person name="Ma B."/>
            <person name="Shi X."/>
            <person name="Liu H."/>
            <person name="Dong L."/>
            <person name="Sun H."/>
            <person name="Cao Y."/>
            <person name="Gao Q."/>
            <person name="Zheng S."/>
            <person name="Li Y."/>
            <person name="Yu Y."/>
            <person name="Du H."/>
            <person name="Qi M."/>
            <person name="Li Y."/>
            <person name="Yu H."/>
            <person name="Cui Y."/>
            <person name="Wang N."/>
            <person name="Chen C."/>
            <person name="Wu H."/>
            <person name="Zhao Y."/>
            <person name="Zhang J."/>
            <person name="Li Y."/>
            <person name="Zhou W."/>
            <person name="Zhang B."/>
            <person name="Hu W."/>
            <person name="Eijk M."/>
            <person name="Tang J."/>
            <person name="Witsenboer H."/>
            <person name="Zhao S."/>
            <person name="Li Z."/>
            <person name="Zhang A."/>
            <person name="Wang D."/>
            <person name="Liang C."/>
        </authorList>
    </citation>
    <scope>NUCLEOTIDE SEQUENCE [LARGE SCALE GENOMIC DNA]</scope>
    <source>
        <strain evidence="2">cv. G1812</strain>
    </source>
</reference>
<evidence type="ECO:0000313" key="3">
    <source>
        <dbReference type="Proteomes" id="UP000015106"/>
    </source>
</evidence>
<feature type="compositionally biased region" description="Gly residues" evidence="1">
    <location>
        <begin position="108"/>
        <end position="117"/>
    </location>
</feature>
<feature type="region of interest" description="Disordered" evidence="1">
    <location>
        <begin position="1"/>
        <end position="135"/>
    </location>
</feature>
<organism evidence="2 3">
    <name type="scientific">Triticum urartu</name>
    <name type="common">Red wild einkorn</name>
    <name type="synonym">Crithodium urartu</name>
    <dbReference type="NCBI Taxonomy" id="4572"/>
    <lineage>
        <taxon>Eukaryota</taxon>
        <taxon>Viridiplantae</taxon>
        <taxon>Streptophyta</taxon>
        <taxon>Embryophyta</taxon>
        <taxon>Tracheophyta</taxon>
        <taxon>Spermatophyta</taxon>
        <taxon>Magnoliopsida</taxon>
        <taxon>Liliopsida</taxon>
        <taxon>Poales</taxon>
        <taxon>Poaceae</taxon>
        <taxon>BOP clade</taxon>
        <taxon>Pooideae</taxon>
        <taxon>Triticodae</taxon>
        <taxon>Triticeae</taxon>
        <taxon>Triticinae</taxon>
        <taxon>Triticum</taxon>
    </lineage>
</organism>
<proteinExistence type="predicted"/>
<keyword evidence="3" id="KW-1185">Reference proteome</keyword>